<proteinExistence type="predicted"/>
<organism evidence="1 2">
    <name type="scientific">Clitoria ternatea</name>
    <name type="common">Butterfly pea</name>
    <dbReference type="NCBI Taxonomy" id="43366"/>
    <lineage>
        <taxon>Eukaryota</taxon>
        <taxon>Viridiplantae</taxon>
        <taxon>Streptophyta</taxon>
        <taxon>Embryophyta</taxon>
        <taxon>Tracheophyta</taxon>
        <taxon>Spermatophyta</taxon>
        <taxon>Magnoliopsida</taxon>
        <taxon>eudicotyledons</taxon>
        <taxon>Gunneridae</taxon>
        <taxon>Pentapetalae</taxon>
        <taxon>rosids</taxon>
        <taxon>fabids</taxon>
        <taxon>Fabales</taxon>
        <taxon>Fabaceae</taxon>
        <taxon>Papilionoideae</taxon>
        <taxon>50 kb inversion clade</taxon>
        <taxon>NPAAA clade</taxon>
        <taxon>indigoferoid/millettioid clade</taxon>
        <taxon>Phaseoleae</taxon>
        <taxon>Clitoria</taxon>
    </lineage>
</organism>
<protein>
    <submittedName>
        <fullName evidence="1">Uncharacterized protein</fullName>
    </submittedName>
</protein>
<reference evidence="1 2" key="1">
    <citation type="submission" date="2024-01" db="EMBL/GenBank/DDBJ databases">
        <title>The genomes of 5 underutilized Papilionoideae crops provide insights into root nodulation and disease resistance.</title>
        <authorList>
            <person name="Yuan L."/>
        </authorList>
    </citation>
    <scope>NUCLEOTIDE SEQUENCE [LARGE SCALE GENOMIC DNA]</scope>
    <source>
        <strain evidence="1">LY-2023</strain>
        <tissue evidence="1">Leaf</tissue>
    </source>
</reference>
<dbReference type="Proteomes" id="UP001359559">
    <property type="component" value="Unassembled WGS sequence"/>
</dbReference>
<evidence type="ECO:0000313" key="1">
    <source>
        <dbReference type="EMBL" id="KAK7319522.1"/>
    </source>
</evidence>
<dbReference type="EMBL" id="JAYKXN010000001">
    <property type="protein sequence ID" value="KAK7319522.1"/>
    <property type="molecule type" value="Genomic_DNA"/>
</dbReference>
<evidence type="ECO:0000313" key="2">
    <source>
        <dbReference type="Proteomes" id="UP001359559"/>
    </source>
</evidence>
<dbReference type="AlphaFoldDB" id="A0AAN9KNP8"/>
<comment type="caution">
    <text evidence="1">The sequence shown here is derived from an EMBL/GenBank/DDBJ whole genome shotgun (WGS) entry which is preliminary data.</text>
</comment>
<accession>A0AAN9KNP8</accession>
<name>A0AAN9KNP8_CLITE</name>
<gene>
    <name evidence="1" type="ORF">RJT34_04244</name>
</gene>
<keyword evidence="2" id="KW-1185">Reference proteome</keyword>
<sequence>MASQCSDSSSKKQKGVTQMSSVTVKRYQGEWLDVDLDVNMGIPSGPNATKFSSYLGVLSRTRLNGEFPGDKWESIDCETYDACMASRQSEEFMATGRGHTIQSVYDPSTSSLLVDMCKIFKLRLSEVKAQLVSKDDEKFNKLQ</sequence>